<dbReference type="InterPro" id="IPR016166">
    <property type="entry name" value="FAD-bd_PCMH"/>
</dbReference>
<dbReference type="PROSITE" id="PS51387">
    <property type="entry name" value="FAD_PCMH"/>
    <property type="match status" value="1"/>
</dbReference>
<dbReference type="InterPro" id="IPR016164">
    <property type="entry name" value="FAD-linked_Oxase-like_C"/>
</dbReference>
<organism evidence="9 10">
    <name type="scientific">Parazoarcus communis</name>
    <dbReference type="NCBI Taxonomy" id="41977"/>
    <lineage>
        <taxon>Bacteria</taxon>
        <taxon>Pseudomonadati</taxon>
        <taxon>Pseudomonadota</taxon>
        <taxon>Betaproteobacteria</taxon>
        <taxon>Rhodocyclales</taxon>
        <taxon>Zoogloeaceae</taxon>
        <taxon>Parazoarcus</taxon>
    </lineage>
</organism>
<dbReference type="Gene3D" id="1.10.45.10">
    <property type="entry name" value="Vanillyl-alcohol Oxidase, Chain A, domain 4"/>
    <property type="match status" value="1"/>
</dbReference>
<evidence type="ECO:0000313" key="10">
    <source>
        <dbReference type="Proteomes" id="UP000244930"/>
    </source>
</evidence>
<dbReference type="InterPro" id="IPR016169">
    <property type="entry name" value="FAD-bd_PCMH_sub2"/>
</dbReference>
<evidence type="ECO:0000256" key="5">
    <source>
        <dbReference type="ARBA" id="ARBA00022946"/>
    </source>
</evidence>
<keyword evidence="5" id="KW-0809">Transit peptide</keyword>
<dbReference type="EMBL" id="CP022187">
    <property type="protein sequence ID" value="AWI75967.1"/>
    <property type="molecule type" value="Genomic_DNA"/>
</dbReference>
<proteinExistence type="inferred from homology"/>
<keyword evidence="10" id="KW-1185">Reference proteome</keyword>
<dbReference type="Gene3D" id="3.30.70.2740">
    <property type="match status" value="1"/>
</dbReference>
<evidence type="ECO:0000256" key="2">
    <source>
        <dbReference type="ARBA" id="ARBA00008000"/>
    </source>
</evidence>
<keyword evidence="6" id="KW-0560">Oxidoreductase</keyword>
<dbReference type="InterPro" id="IPR016171">
    <property type="entry name" value="Vanillyl_alc_oxidase_C-sub2"/>
</dbReference>
<reference evidence="9 10" key="1">
    <citation type="submission" date="2017-06" db="EMBL/GenBank/DDBJ databases">
        <title>Azoarcus.</title>
        <authorList>
            <person name="Woo J.-H."/>
            <person name="Kim H.-S."/>
        </authorList>
    </citation>
    <scope>NUCLEOTIDE SEQUENCE [LARGE SCALE GENOMIC DNA]</scope>
    <source>
        <strain evidence="9 10">TSPY31</strain>
    </source>
</reference>
<comment type="cofactor">
    <cofactor evidence="1">
        <name>FAD</name>
        <dbReference type="ChEBI" id="CHEBI:57692"/>
    </cofactor>
</comment>
<dbReference type="GO" id="GO:0071949">
    <property type="term" value="F:FAD binding"/>
    <property type="evidence" value="ECO:0007669"/>
    <property type="project" value="InterPro"/>
</dbReference>
<sequence length="467" mass="49840">MNAPHTFRKPLPQAFIDTLTERFGTRFSTSEGVRAHHGHDESHFPDALPDAVVFAHSTEDVVAIVEACREHAVPIIPFGVGSSLEGHILAIHGGICIDFSEMNRVLAINTEDMDVLVQPGVTRKQLNAELHGTGLFFPIDPGADASIGGMAATRASGTNAVRYGTMRENVLGMTAVMADGRVIRTGSRARKSSAGYDLTHLLVGSEGTLAITTELTVRLHPLPEAVSAATCAFPDIVSAVNTVIQTIQLGVPVARIELVDALTVQAINRYSKTTLHESPMLFFEFHGSPASVEEQAQTVQEIANDNGGLAFDWASRPEDRTRLWAARHDVYFASLNLRPGSRGVTTDVCVPISKLAECIAGTRDDIEASGFIAPIVGHVGDGNFHTIILVDPADEVEIARAEALNNKIVQRALALGGTCTGEHGIGIGKQAFLLEEHGSAAIDAMRMVKQALDPDNLLNPGKILPPA</sequence>
<comment type="similarity">
    <text evidence="2">Belongs to the FAD-binding oxidoreductase/transferase type 4 family.</text>
</comment>
<dbReference type="Pfam" id="PF01565">
    <property type="entry name" value="FAD_binding_4"/>
    <property type="match status" value="1"/>
</dbReference>
<dbReference type="FunFam" id="3.30.70.2740:FF:000001">
    <property type="entry name" value="D-lactate dehydrogenase mitochondrial"/>
    <property type="match status" value="1"/>
</dbReference>
<dbReference type="RefSeq" id="WP_108949670.1">
    <property type="nucleotide sequence ID" value="NZ_CP022187.1"/>
</dbReference>
<keyword evidence="4" id="KW-0274">FAD</keyword>
<dbReference type="InterPro" id="IPR036318">
    <property type="entry name" value="FAD-bd_PCMH-like_sf"/>
</dbReference>
<dbReference type="PANTHER" id="PTHR11748">
    <property type="entry name" value="D-LACTATE DEHYDROGENASE"/>
    <property type="match status" value="1"/>
</dbReference>
<dbReference type="FunFam" id="3.30.465.10:FF:000016">
    <property type="entry name" value="probable D-lactate dehydrogenase, mitochondrial"/>
    <property type="match status" value="1"/>
</dbReference>
<dbReference type="Pfam" id="PF02913">
    <property type="entry name" value="FAD-oxidase_C"/>
    <property type="match status" value="1"/>
</dbReference>
<dbReference type="GO" id="GO:1903457">
    <property type="term" value="P:lactate catabolic process"/>
    <property type="evidence" value="ECO:0007669"/>
    <property type="project" value="TreeGrafter"/>
</dbReference>
<gene>
    <name evidence="9" type="ORF">CEW83_12680</name>
</gene>
<dbReference type="EC" id="1.1.2.4" evidence="7"/>
<dbReference type="KEGG" id="acom:CEW83_12680"/>
<evidence type="ECO:0000256" key="1">
    <source>
        <dbReference type="ARBA" id="ARBA00001974"/>
    </source>
</evidence>
<evidence type="ECO:0000259" key="8">
    <source>
        <dbReference type="PROSITE" id="PS51387"/>
    </source>
</evidence>
<dbReference type="GO" id="GO:0008720">
    <property type="term" value="F:D-lactate dehydrogenase (NAD+) activity"/>
    <property type="evidence" value="ECO:0007669"/>
    <property type="project" value="TreeGrafter"/>
</dbReference>
<dbReference type="Proteomes" id="UP000244930">
    <property type="component" value="Chromosome"/>
</dbReference>
<dbReference type="Gene3D" id="3.30.465.10">
    <property type="match status" value="1"/>
</dbReference>
<keyword evidence="3" id="KW-0285">Flavoprotein</keyword>
<dbReference type="GO" id="GO:0004458">
    <property type="term" value="F:D-lactate dehydrogenase (cytochrome) activity"/>
    <property type="evidence" value="ECO:0007669"/>
    <property type="project" value="UniProtKB-EC"/>
</dbReference>
<evidence type="ECO:0000313" key="9">
    <source>
        <dbReference type="EMBL" id="AWI75967.1"/>
    </source>
</evidence>
<evidence type="ECO:0000256" key="7">
    <source>
        <dbReference type="ARBA" id="ARBA00038897"/>
    </source>
</evidence>
<dbReference type="PANTHER" id="PTHR11748:SF111">
    <property type="entry name" value="D-LACTATE DEHYDROGENASE, MITOCHONDRIAL-RELATED"/>
    <property type="match status" value="1"/>
</dbReference>
<dbReference type="FunFam" id="1.10.45.10:FF:000001">
    <property type="entry name" value="D-lactate dehydrogenase mitochondrial"/>
    <property type="match status" value="1"/>
</dbReference>
<dbReference type="AlphaFoldDB" id="A0A2U8GQN2"/>
<accession>A0A2U8GQN2</accession>
<protein>
    <recommendedName>
        <fullName evidence="7">D-lactate dehydrogenase (cytochrome)</fullName>
        <ecNumber evidence="7">1.1.2.4</ecNumber>
    </recommendedName>
</protein>
<evidence type="ECO:0000256" key="6">
    <source>
        <dbReference type="ARBA" id="ARBA00023002"/>
    </source>
</evidence>
<dbReference type="InterPro" id="IPR004113">
    <property type="entry name" value="FAD-bd_oxidored_4_C"/>
</dbReference>
<dbReference type="InterPro" id="IPR006094">
    <property type="entry name" value="Oxid_FAD_bind_N"/>
</dbReference>
<feature type="domain" description="FAD-binding PCMH-type" evidence="8">
    <location>
        <begin position="45"/>
        <end position="222"/>
    </location>
</feature>
<dbReference type="SUPFAM" id="SSF55103">
    <property type="entry name" value="FAD-linked oxidases, C-terminal domain"/>
    <property type="match status" value="1"/>
</dbReference>
<evidence type="ECO:0000256" key="4">
    <source>
        <dbReference type="ARBA" id="ARBA00022827"/>
    </source>
</evidence>
<dbReference type="SUPFAM" id="SSF56176">
    <property type="entry name" value="FAD-binding/transporter-associated domain-like"/>
    <property type="match status" value="1"/>
</dbReference>
<name>A0A2U8GQN2_9RHOO</name>
<evidence type="ECO:0000256" key="3">
    <source>
        <dbReference type="ARBA" id="ARBA00022630"/>
    </source>
</evidence>